<reference evidence="1" key="1">
    <citation type="submission" date="2014-11" db="EMBL/GenBank/DDBJ databases">
        <authorList>
            <person name="Amaro Gonzalez C."/>
        </authorList>
    </citation>
    <scope>NUCLEOTIDE SEQUENCE</scope>
</reference>
<dbReference type="EMBL" id="GBXM01050720">
    <property type="protein sequence ID" value="JAH57857.1"/>
    <property type="molecule type" value="Transcribed_RNA"/>
</dbReference>
<reference evidence="1" key="2">
    <citation type="journal article" date="2015" name="Fish Shellfish Immunol.">
        <title>Early steps in the European eel (Anguilla anguilla)-Vibrio vulnificus interaction in the gills: Role of the RtxA13 toxin.</title>
        <authorList>
            <person name="Callol A."/>
            <person name="Pajuelo D."/>
            <person name="Ebbesson L."/>
            <person name="Teles M."/>
            <person name="MacKenzie S."/>
            <person name="Amaro C."/>
        </authorList>
    </citation>
    <scope>NUCLEOTIDE SEQUENCE</scope>
</reference>
<evidence type="ECO:0000313" key="1">
    <source>
        <dbReference type="EMBL" id="JAH57857.1"/>
    </source>
</evidence>
<proteinExistence type="predicted"/>
<accession>A0A0E9TWM3</accession>
<organism evidence="1">
    <name type="scientific">Anguilla anguilla</name>
    <name type="common">European freshwater eel</name>
    <name type="synonym">Muraena anguilla</name>
    <dbReference type="NCBI Taxonomy" id="7936"/>
    <lineage>
        <taxon>Eukaryota</taxon>
        <taxon>Metazoa</taxon>
        <taxon>Chordata</taxon>
        <taxon>Craniata</taxon>
        <taxon>Vertebrata</taxon>
        <taxon>Euteleostomi</taxon>
        <taxon>Actinopterygii</taxon>
        <taxon>Neopterygii</taxon>
        <taxon>Teleostei</taxon>
        <taxon>Anguilliformes</taxon>
        <taxon>Anguillidae</taxon>
        <taxon>Anguilla</taxon>
    </lineage>
</organism>
<sequence>MLLLFLHVTAEQLLKPPH</sequence>
<name>A0A0E9TWM3_ANGAN</name>
<protein>
    <submittedName>
        <fullName evidence="1">Uncharacterized protein</fullName>
    </submittedName>
</protein>
<dbReference type="AlphaFoldDB" id="A0A0E9TWM3"/>